<dbReference type="AlphaFoldDB" id="A0A559IEJ4"/>
<gene>
    <name evidence="1" type="ORF">FPZ44_24440</name>
</gene>
<protein>
    <submittedName>
        <fullName evidence="1">Uncharacterized protein</fullName>
    </submittedName>
</protein>
<organism evidence="1 2">
    <name type="scientific">Paenibacillus agilis</name>
    <dbReference type="NCBI Taxonomy" id="3020863"/>
    <lineage>
        <taxon>Bacteria</taxon>
        <taxon>Bacillati</taxon>
        <taxon>Bacillota</taxon>
        <taxon>Bacilli</taxon>
        <taxon>Bacillales</taxon>
        <taxon>Paenibacillaceae</taxon>
        <taxon>Paenibacillus</taxon>
    </lineage>
</organism>
<dbReference type="RefSeq" id="WP_144994912.1">
    <property type="nucleotide sequence ID" value="NZ_VNJK01000006.1"/>
</dbReference>
<sequence length="178" mass="19186">MAAPTVKWFDELHMNEITQFNFGVIDAGDQSQPYKFNIWNNKSGTSDASNMEECTITTRDMSGGVGDTVGKIVEVVRDKWFHAQVDSLGETDLDQPTSKIGKDASKDLGTTLSTSVNNAGAPITPITPKAKEILGINNNGNPADAGGNFVTVTLRADVPLTASAGKQDFKIRVSYRYV</sequence>
<reference evidence="1 2" key="1">
    <citation type="submission" date="2019-07" db="EMBL/GenBank/DDBJ databases">
        <authorList>
            <person name="Kim J."/>
        </authorList>
    </citation>
    <scope>NUCLEOTIDE SEQUENCE [LARGE SCALE GENOMIC DNA]</scope>
    <source>
        <strain evidence="1 2">N4</strain>
    </source>
</reference>
<name>A0A559IEJ4_9BACL</name>
<comment type="caution">
    <text evidence="1">The sequence shown here is derived from an EMBL/GenBank/DDBJ whole genome shotgun (WGS) entry which is preliminary data.</text>
</comment>
<keyword evidence="2" id="KW-1185">Reference proteome</keyword>
<evidence type="ECO:0000313" key="2">
    <source>
        <dbReference type="Proteomes" id="UP000318102"/>
    </source>
</evidence>
<evidence type="ECO:0000313" key="1">
    <source>
        <dbReference type="EMBL" id="TVX86088.1"/>
    </source>
</evidence>
<dbReference type="OrthoDB" id="2732048at2"/>
<dbReference type="EMBL" id="VNJK01000006">
    <property type="protein sequence ID" value="TVX86088.1"/>
    <property type="molecule type" value="Genomic_DNA"/>
</dbReference>
<dbReference type="Proteomes" id="UP000318102">
    <property type="component" value="Unassembled WGS sequence"/>
</dbReference>
<proteinExistence type="predicted"/>
<accession>A0A559IEJ4</accession>